<dbReference type="GO" id="GO:0004175">
    <property type="term" value="F:endopeptidase activity"/>
    <property type="evidence" value="ECO:0007669"/>
    <property type="project" value="UniProtKB-ARBA"/>
</dbReference>
<dbReference type="Pfam" id="PF02517">
    <property type="entry name" value="Rce1-like"/>
    <property type="match status" value="1"/>
</dbReference>
<keyword evidence="1" id="KW-0812">Transmembrane</keyword>
<proteinExistence type="predicted"/>
<keyword evidence="1" id="KW-1133">Transmembrane helix</keyword>
<keyword evidence="3" id="KW-0645">Protease</keyword>
<dbReference type="GO" id="GO:0080120">
    <property type="term" value="P:CAAX-box protein maturation"/>
    <property type="evidence" value="ECO:0007669"/>
    <property type="project" value="UniProtKB-ARBA"/>
</dbReference>
<evidence type="ECO:0000313" key="3">
    <source>
        <dbReference type="EMBL" id="SMB85058.1"/>
    </source>
</evidence>
<keyword evidence="4" id="KW-1185">Reference proteome</keyword>
<dbReference type="GO" id="GO:0006508">
    <property type="term" value="P:proteolysis"/>
    <property type="evidence" value="ECO:0007669"/>
    <property type="project" value="UniProtKB-KW"/>
</dbReference>
<feature type="transmembrane region" description="Helical" evidence="1">
    <location>
        <begin position="22"/>
        <end position="43"/>
    </location>
</feature>
<reference evidence="4" key="1">
    <citation type="submission" date="2017-04" db="EMBL/GenBank/DDBJ databases">
        <authorList>
            <person name="Varghese N."/>
            <person name="Submissions S."/>
        </authorList>
    </citation>
    <scope>NUCLEOTIDE SEQUENCE [LARGE SCALE GENOMIC DNA]</scope>
    <source>
        <strain evidence="4">DSM 20463</strain>
    </source>
</reference>
<evidence type="ECO:0000256" key="1">
    <source>
        <dbReference type="SAM" id="Phobius"/>
    </source>
</evidence>
<organism evidence="3 4">
    <name type="scientific">Peptoniphilus asaccharolyticus DSM 20463</name>
    <dbReference type="NCBI Taxonomy" id="573058"/>
    <lineage>
        <taxon>Bacteria</taxon>
        <taxon>Bacillati</taxon>
        <taxon>Bacillota</taxon>
        <taxon>Tissierellia</taxon>
        <taxon>Tissierellales</taxon>
        <taxon>Peptoniphilaceae</taxon>
        <taxon>Peptoniphilus</taxon>
    </lineage>
</organism>
<feature type="domain" description="CAAX prenyl protease 2/Lysostaphin resistance protein A-like" evidence="2">
    <location>
        <begin position="3"/>
        <end position="34"/>
    </location>
</feature>
<name>A0A1W1UV66_PEPAS</name>
<sequence>MTLFAIVGGFVLGLLYIKSKNLIYPIIIHFIIDTAPIITGPILESIFKIVNVGDYVYPMEYLIMFLIFFVGYLITRSILNRQSLKE</sequence>
<dbReference type="EMBL" id="FWWR01000009">
    <property type="protein sequence ID" value="SMB85058.1"/>
    <property type="molecule type" value="Genomic_DNA"/>
</dbReference>
<evidence type="ECO:0000313" key="4">
    <source>
        <dbReference type="Proteomes" id="UP000192368"/>
    </source>
</evidence>
<protein>
    <submittedName>
        <fullName evidence="3">CAAX protease self-immunity</fullName>
    </submittedName>
</protein>
<dbReference type="AlphaFoldDB" id="A0A1W1UV66"/>
<dbReference type="InterPro" id="IPR003675">
    <property type="entry name" value="Rce1/LyrA-like_dom"/>
</dbReference>
<feature type="transmembrane region" description="Helical" evidence="1">
    <location>
        <begin position="55"/>
        <end position="75"/>
    </location>
</feature>
<keyword evidence="3" id="KW-0378">Hydrolase</keyword>
<dbReference type="Proteomes" id="UP000192368">
    <property type="component" value="Unassembled WGS sequence"/>
</dbReference>
<gene>
    <name evidence="3" type="ORF">SAMN00017477_0748</name>
</gene>
<accession>A0A1W1UV66</accession>
<evidence type="ECO:0000259" key="2">
    <source>
        <dbReference type="Pfam" id="PF02517"/>
    </source>
</evidence>
<keyword evidence="1" id="KW-0472">Membrane</keyword>